<evidence type="ECO:0000256" key="8">
    <source>
        <dbReference type="ARBA" id="ARBA00023034"/>
    </source>
</evidence>
<dbReference type="Gene3D" id="3.90.550.10">
    <property type="entry name" value="Spore Coat Polysaccharide Biosynthesis Protein SpsA, Chain A"/>
    <property type="match status" value="1"/>
</dbReference>
<dbReference type="PANTHER" id="PTHR31646:SF1">
    <property type="entry name" value="ALPHA-1,2-MANNOSYLTRANSFERASE MNN2"/>
    <property type="match status" value="1"/>
</dbReference>
<evidence type="ECO:0000313" key="13">
    <source>
        <dbReference type="Proteomes" id="UP000285060"/>
    </source>
</evidence>
<evidence type="ECO:0000256" key="11">
    <source>
        <dbReference type="SAM" id="Phobius"/>
    </source>
</evidence>
<keyword evidence="5 11" id="KW-0812">Transmembrane</keyword>
<dbReference type="VEuPathDB" id="FungiDB:H310_06743"/>
<reference evidence="12 13" key="1">
    <citation type="submission" date="2018-08" db="EMBL/GenBank/DDBJ databases">
        <title>Aphanomyces genome sequencing and annotation.</title>
        <authorList>
            <person name="Minardi D."/>
            <person name="Oidtmann B."/>
            <person name="Van Der Giezen M."/>
            <person name="Studholme D.J."/>
        </authorList>
    </citation>
    <scope>NUCLEOTIDE SEQUENCE [LARGE SCALE GENOMIC DNA]</scope>
    <source>
        <strain evidence="12 13">NJM0002</strain>
    </source>
</reference>
<dbReference type="AlphaFoldDB" id="A0A3R6WRX5"/>
<keyword evidence="13" id="KW-1185">Reference proteome</keyword>
<evidence type="ECO:0000256" key="5">
    <source>
        <dbReference type="ARBA" id="ARBA00022692"/>
    </source>
</evidence>
<evidence type="ECO:0000256" key="7">
    <source>
        <dbReference type="ARBA" id="ARBA00022989"/>
    </source>
</evidence>
<evidence type="ECO:0000256" key="2">
    <source>
        <dbReference type="ARBA" id="ARBA00004606"/>
    </source>
</evidence>
<dbReference type="InterPro" id="IPR029044">
    <property type="entry name" value="Nucleotide-diphossugar_trans"/>
</dbReference>
<comment type="caution">
    <text evidence="12">The sequence shown here is derived from an EMBL/GenBank/DDBJ whole genome shotgun (WGS) entry which is preliminary data.</text>
</comment>
<organism evidence="12 13">
    <name type="scientific">Aphanomyces invadans</name>
    <dbReference type="NCBI Taxonomy" id="157072"/>
    <lineage>
        <taxon>Eukaryota</taxon>
        <taxon>Sar</taxon>
        <taxon>Stramenopiles</taxon>
        <taxon>Oomycota</taxon>
        <taxon>Saprolegniomycetes</taxon>
        <taxon>Saprolegniales</taxon>
        <taxon>Verrucalvaceae</taxon>
        <taxon>Aphanomyces</taxon>
    </lineage>
</organism>
<comment type="similarity">
    <text evidence="3">Belongs to the MNN1/MNT family.</text>
</comment>
<dbReference type="GO" id="GO:0000026">
    <property type="term" value="F:alpha-1,2-mannosyltransferase activity"/>
    <property type="evidence" value="ECO:0007669"/>
    <property type="project" value="TreeGrafter"/>
</dbReference>
<dbReference type="InterPro" id="IPR022751">
    <property type="entry name" value="Alpha_mannosyltransferase"/>
</dbReference>
<keyword evidence="7 11" id="KW-1133">Transmembrane helix</keyword>
<dbReference type="GO" id="GO:0046354">
    <property type="term" value="P:mannan biosynthetic process"/>
    <property type="evidence" value="ECO:0007669"/>
    <property type="project" value="TreeGrafter"/>
</dbReference>
<keyword evidence="9 11" id="KW-0472">Membrane</keyword>
<evidence type="ECO:0000256" key="3">
    <source>
        <dbReference type="ARBA" id="ARBA00009105"/>
    </source>
</evidence>
<evidence type="ECO:0000256" key="10">
    <source>
        <dbReference type="ARBA" id="ARBA00037847"/>
    </source>
</evidence>
<dbReference type="Pfam" id="PF11051">
    <property type="entry name" value="Mannosyl_trans3"/>
    <property type="match status" value="1"/>
</dbReference>
<sequence length="624" mass="70524">MGDAAGVVDGSTSVSAVTIMMQQQARRDHLPLTLPGDGDDSHDTAPLMLGINVSINIRPEPRPSEWRKIGLGILLAFGGIAVAAGIAYGVWYYMREAMMMNPALDTALSSDPLPYDRVPALWSDDFECLGWRATAGCDPGSERTPQYDRTCDARIALGDSGFCEVRNRTSLQVYRVMASTCRSVIGLLTYTCNMAEEFTDFPKLAATYTHDPAPQFSGVRRGIVFSVYKKALPGLFAIIKLLRSFGCTLPVEIFYRPDELHAPSNVLVQALLQSDDRVALREITDPRATKFRTKPYAVYHSSFDQVLLLDCDNIPLRDPTYLFDSPVFASHSAIFWPDLWQPKHTIFSVISQSLLWQYVDMPFVDMFEQESGQVLVDRRRATDALHKLMAYTFGPTKNSNGTLIESMEFLYGDKDLFRFAWRNASTSFYFIQTPPAYAGMYSWYRWISFCGLAMVQYDPDGNMLFLHRNQVKLTAHPYQVPLFTHILRFNGRDPSLYSAECKGRQDGYLCWGFQWPWVPVAMETIDWADNGASHVNIHQAESKAVRYAIEAGAILGDVDTSPAPTPLPLWRNWWIDLVVCSAIFMVWCVWQHVAQCCTPQKKTMLRSMFMSRKKRKTSTLPSGM</sequence>
<dbReference type="Proteomes" id="UP000285060">
    <property type="component" value="Unassembled WGS sequence"/>
</dbReference>
<proteinExistence type="inferred from homology"/>
<gene>
    <name evidence="12" type="ORF">DYB32_001581</name>
</gene>
<evidence type="ECO:0000256" key="6">
    <source>
        <dbReference type="ARBA" id="ARBA00022968"/>
    </source>
</evidence>
<evidence type="ECO:0008006" key="14">
    <source>
        <dbReference type="Google" id="ProtNLM"/>
    </source>
</evidence>
<keyword evidence="8" id="KW-0333">Golgi apparatus</keyword>
<accession>A0A3R6WRX5</accession>
<feature type="transmembrane region" description="Helical" evidence="11">
    <location>
        <begin position="69"/>
        <end position="94"/>
    </location>
</feature>
<name>A0A3R6WRX5_9STRA</name>
<dbReference type="GO" id="GO:0000139">
    <property type="term" value="C:Golgi membrane"/>
    <property type="evidence" value="ECO:0007669"/>
    <property type="project" value="UniProtKB-SubCell"/>
</dbReference>
<keyword evidence="6" id="KW-0735">Signal-anchor</keyword>
<keyword evidence="4" id="KW-0808">Transferase</keyword>
<comment type="subcellular location">
    <subcellularLocation>
        <location evidence="10">Endomembrane system</location>
        <topology evidence="10">Single-pass membrane protein</topology>
    </subcellularLocation>
    <subcellularLocation>
        <location evidence="1">Golgi apparatus membrane</location>
    </subcellularLocation>
    <subcellularLocation>
        <location evidence="2">Membrane</location>
        <topology evidence="2">Single-pass type II membrane protein</topology>
    </subcellularLocation>
</comment>
<evidence type="ECO:0000256" key="9">
    <source>
        <dbReference type="ARBA" id="ARBA00023136"/>
    </source>
</evidence>
<protein>
    <recommendedName>
        <fullName evidence="14">Nucleotide-diphospho-sugar transferase</fullName>
    </recommendedName>
</protein>
<evidence type="ECO:0000313" key="12">
    <source>
        <dbReference type="EMBL" id="RHY33527.1"/>
    </source>
</evidence>
<dbReference type="SUPFAM" id="SSF53448">
    <property type="entry name" value="Nucleotide-diphospho-sugar transferases"/>
    <property type="match status" value="1"/>
</dbReference>
<evidence type="ECO:0000256" key="4">
    <source>
        <dbReference type="ARBA" id="ARBA00022679"/>
    </source>
</evidence>
<dbReference type="PANTHER" id="PTHR31646">
    <property type="entry name" value="ALPHA-1,2-MANNOSYLTRANSFERASE MNN2"/>
    <property type="match status" value="1"/>
</dbReference>
<dbReference type="EMBL" id="QUSY01000072">
    <property type="protein sequence ID" value="RHY33527.1"/>
    <property type="molecule type" value="Genomic_DNA"/>
</dbReference>
<evidence type="ECO:0000256" key="1">
    <source>
        <dbReference type="ARBA" id="ARBA00004394"/>
    </source>
</evidence>